<evidence type="ECO:0008006" key="4">
    <source>
        <dbReference type="Google" id="ProtNLM"/>
    </source>
</evidence>
<reference evidence="2" key="1">
    <citation type="submission" date="2021-06" db="EMBL/GenBank/DDBJ databases">
        <title>Novel species in genus Arthrobacter.</title>
        <authorList>
            <person name="Zhang G."/>
        </authorList>
    </citation>
    <scope>NUCLEOTIDE SEQUENCE</scope>
    <source>
        <strain evidence="2">Zg-ZUI122</strain>
    </source>
</reference>
<sequence length="203" mass="21553">MNRTPRALNRILLGLIGLILIGIGGGLLWLTLDSGAAGSWQRFAPNMLERIQAFGADTALPGQSQSWIWVLLAVAMLVAIVLLVLWAAAQGRGRTGTLVSEYDDDGAPGRVAISGAMAEQALRSALQEDPDVAAAAVSTYDVRGSSALRIRINPRQGAAPHLIAADATRLVEALDAALGREPAVLISIDAGRKLRFNREDRVR</sequence>
<keyword evidence="1" id="KW-0812">Transmembrane</keyword>
<organism evidence="2 3">
    <name type="scientific">Arthrobacter sunyaminii</name>
    <dbReference type="NCBI Taxonomy" id="2816859"/>
    <lineage>
        <taxon>Bacteria</taxon>
        <taxon>Bacillati</taxon>
        <taxon>Actinomycetota</taxon>
        <taxon>Actinomycetes</taxon>
        <taxon>Micrococcales</taxon>
        <taxon>Micrococcaceae</taxon>
        <taxon>Arthrobacter</taxon>
    </lineage>
</organism>
<evidence type="ECO:0000313" key="3">
    <source>
        <dbReference type="Proteomes" id="UP000680588"/>
    </source>
</evidence>
<feature type="transmembrane region" description="Helical" evidence="1">
    <location>
        <begin position="12"/>
        <end position="32"/>
    </location>
</feature>
<evidence type="ECO:0000313" key="2">
    <source>
        <dbReference type="EMBL" id="QWQ36413.1"/>
    </source>
</evidence>
<keyword evidence="3" id="KW-1185">Reference proteome</keyword>
<evidence type="ECO:0000256" key="1">
    <source>
        <dbReference type="SAM" id="Phobius"/>
    </source>
</evidence>
<name>A0A975XKV6_9MICC</name>
<feature type="transmembrane region" description="Helical" evidence="1">
    <location>
        <begin position="67"/>
        <end position="88"/>
    </location>
</feature>
<protein>
    <recommendedName>
        <fullName evidence="4">Alkaline shock response membrane anchor protein AmaP</fullName>
    </recommendedName>
</protein>
<dbReference type="RefSeq" id="WP_207348087.1">
    <property type="nucleotide sequence ID" value="NZ_CP076456.1"/>
</dbReference>
<proteinExistence type="predicted"/>
<dbReference type="EMBL" id="CP076456">
    <property type="protein sequence ID" value="QWQ36413.1"/>
    <property type="molecule type" value="Genomic_DNA"/>
</dbReference>
<gene>
    <name evidence="2" type="ORF">KG104_00795</name>
</gene>
<dbReference type="AlphaFoldDB" id="A0A975XKV6"/>
<dbReference type="Proteomes" id="UP000680588">
    <property type="component" value="Chromosome"/>
</dbReference>
<dbReference type="KEGG" id="asun:KG104_00795"/>
<keyword evidence="1" id="KW-1133">Transmembrane helix</keyword>
<accession>A0A975XKV6</accession>
<keyword evidence="1" id="KW-0472">Membrane</keyword>